<evidence type="ECO:0000313" key="1">
    <source>
        <dbReference type="EMBL" id="MDO9712897.1"/>
    </source>
</evidence>
<reference evidence="1 2" key="1">
    <citation type="submission" date="2023-08" db="EMBL/GenBank/DDBJ databases">
        <title>The draft genome sequence of Paracraurococcus sp. LOR1-02.</title>
        <authorList>
            <person name="Kingkaew E."/>
            <person name="Tanasupawat S."/>
        </authorList>
    </citation>
    <scope>NUCLEOTIDE SEQUENCE [LARGE SCALE GENOMIC DNA]</scope>
    <source>
        <strain evidence="1 2">LOR1-02</strain>
    </source>
</reference>
<accession>A0ABT9E9L7</accession>
<comment type="caution">
    <text evidence="1">The sequence shown here is derived from an EMBL/GenBank/DDBJ whole genome shotgun (WGS) entry which is preliminary data.</text>
</comment>
<dbReference type="EMBL" id="JAUTWS010000062">
    <property type="protein sequence ID" value="MDO9712897.1"/>
    <property type="molecule type" value="Genomic_DNA"/>
</dbReference>
<protein>
    <submittedName>
        <fullName evidence="1">Baseplate assembly protein</fullName>
    </submittedName>
</protein>
<keyword evidence="2" id="KW-1185">Reference proteome</keyword>
<evidence type="ECO:0000313" key="2">
    <source>
        <dbReference type="Proteomes" id="UP001243009"/>
    </source>
</evidence>
<organism evidence="1 2">
    <name type="scientific">Paracraurococcus lichenis</name>
    <dbReference type="NCBI Taxonomy" id="3064888"/>
    <lineage>
        <taxon>Bacteria</taxon>
        <taxon>Pseudomonadati</taxon>
        <taxon>Pseudomonadota</taxon>
        <taxon>Alphaproteobacteria</taxon>
        <taxon>Acetobacterales</taxon>
        <taxon>Roseomonadaceae</taxon>
        <taxon>Paracraurococcus</taxon>
    </lineage>
</organism>
<name>A0ABT9E9L7_9PROT</name>
<dbReference type="InterPro" id="IPR011749">
    <property type="entry name" value="CHP02243"/>
</dbReference>
<proteinExistence type="predicted"/>
<sequence>MALSDKLPVLDNRSFNDLVSEARARIPRYTREWTDFNDSDPGFTLVQLFAWLGEMLLFRLNQVPELNHIKFLELIGLRLEPARPSQVWLSFQPESDPATPPWLELPRRTQVASAEADDAGPIVFETDRRLIVLKAALDAVRIFSGGTWQDVTAGNATAEEPWHPLAEAADPGNALALALATEDAEIPAGIELALAFFAAGGGQGGGAVTCGGGGSTCRNCLAWEYHDGRDWRALPLLGDETDALSRTGQVLLKTPPRKLWQKLRLGGASDAPRFWLRARVLRNGWAQVPRALAIRTNMVAATQGETVEGEILGGSDGTADQAFALSGRPVQVGTLLLEVDDGDGRGFVPWHEVDDLAAAGRDEPAYALDRGAGMVRFAGVRGRIPVANPDRPASSIRARSYRFGGGRRGNLPAGAITSLLTPVPGIDTARVTNPFPAAGGTEEEELEAAKLRAARMLKARDRAVTAEDFEALAISAGPIGRVKALPLFHPDFPGVEVPGVVTVVVVPDEKGPAPVPSEGLLRAVCRCLDSRRLLTTEVHVTPPTYLPVRVTAEVVAPPGADAAELREAAVAALDAYLHPLTGGAKGRGWPFGGDVFFSALHQRLLAAGAARVVSAIIELDGEEYPNCTDVPVPAGALLASAGHEVIVQEELAG</sequence>
<dbReference type="NCBIfam" id="TIGR02243">
    <property type="entry name" value="putative baseplate assembly protein"/>
    <property type="match status" value="1"/>
</dbReference>
<dbReference type="Proteomes" id="UP001243009">
    <property type="component" value="Unassembled WGS sequence"/>
</dbReference>
<dbReference type="RefSeq" id="WP_305107759.1">
    <property type="nucleotide sequence ID" value="NZ_JAUTWS010000062.1"/>
</dbReference>
<gene>
    <name evidence="1" type="ORF">Q7A36_31505</name>
</gene>